<dbReference type="Proteomes" id="UP000075755">
    <property type="component" value="Chromosome"/>
</dbReference>
<dbReference type="PROSITE" id="PS51257">
    <property type="entry name" value="PROKAR_LIPOPROTEIN"/>
    <property type="match status" value="1"/>
</dbReference>
<proteinExistence type="predicted"/>
<dbReference type="AlphaFoldDB" id="A0A142MCL6"/>
<accession>A0A142MCL6</accession>
<dbReference type="STRING" id="83263.AA2016_5179"/>
<name>A0A142MCL6_AMIAI</name>
<evidence type="ECO:0000313" key="2">
    <source>
        <dbReference type="EMBL" id="AMS44086.1"/>
    </source>
</evidence>
<evidence type="ECO:0000313" key="7">
    <source>
        <dbReference type="Proteomes" id="UP000577697"/>
    </source>
</evidence>
<dbReference type="OrthoDB" id="8117448at2"/>
<dbReference type="Proteomes" id="UP000254701">
    <property type="component" value="Unassembled WGS sequence"/>
</dbReference>
<dbReference type="KEGG" id="aak:AA2016_5179"/>
<feature type="chain" id="PRO_5044548754" evidence="1">
    <location>
        <begin position="21"/>
        <end position="103"/>
    </location>
</feature>
<evidence type="ECO:0000313" key="4">
    <source>
        <dbReference type="EMBL" id="SUU91353.1"/>
    </source>
</evidence>
<evidence type="ECO:0000313" key="3">
    <source>
        <dbReference type="EMBL" id="MBB3705523.1"/>
    </source>
</evidence>
<organism evidence="2 5">
    <name type="scientific">Aminobacter aminovorans</name>
    <name type="common">Chelatobacter heintzii</name>
    <dbReference type="NCBI Taxonomy" id="83263"/>
    <lineage>
        <taxon>Bacteria</taxon>
        <taxon>Pseudomonadati</taxon>
        <taxon>Pseudomonadota</taxon>
        <taxon>Alphaproteobacteria</taxon>
        <taxon>Hyphomicrobiales</taxon>
        <taxon>Phyllobacteriaceae</taxon>
        <taxon>Aminobacter</taxon>
    </lineage>
</organism>
<dbReference type="RefSeq" id="WP_067965203.1">
    <property type="nucleotide sequence ID" value="NZ_CP015005.1"/>
</dbReference>
<dbReference type="EMBL" id="JACICB010000006">
    <property type="protein sequence ID" value="MBB3705523.1"/>
    <property type="molecule type" value="Genomic_DNA"/>
</dbReference>
<reference evidence="2 5" key="1">
    <citation type="submission" date="2016-03" db="EMBL/GenBank/DDBJ databases">
        <title>Complete genome of Aminobacter aminovorans KCTC 2477.</title>
        <authorList>
            <person name="Kim K.M."/>
        </authorList>
    </citation>
    <scope>NUCLEOTIDE SEQUENCE [LARGE SCALE GENOMIC DNA]</scope>
    <source>
        <strain evidence="2 5">KCTC 2477</strain>
    </source>
</reference>
<keyword evidence="1" id="KW-0732">Signal</keyword>
<evidence type="ECO:0000313" key="5">
    <source>
        <dbReference type="Proteomes" id="UP000075755"/>
    </source>
</evidence>
<keyword evidence="7" id="KW-1185">Reference proteome</keyword>
<protein>
    <submittedName>
        <fullName evidence="4">Surface antigen</fullName>
    </submittedName>
    <submittedName>
        <fullName evidence="3">Uncharacterized protein YcfJ</fullName>
    </submittedName>
</protein>
<evidence type="ECO:0000313" key="6">
    <source>
        <dbReference type="Proteomes" id="UP000254701"/>
    </source>
</evidence>
<dbReference type="Proteomes" id="UP000577697">
    <property type="component" value="Unassembled WGS sequence"/>
</dbReference>
<sequence length="103" mass="10147">MTRFLATAAALSFVALAATACNTPQERAVGGGAVGAVGGALVGQAIGGNTGATVAGAVIGGLAGAMIGAGTAPGECRYHQYDNRGRPMYDRYGKPVTYLAPCQ</sequence>
<evidence type="ECO:0000256" key="1">
    <source>
        <dbReference type="SAM" id="SignalP"/>
    </source>
</evidence>
<feature type="signal peptide" evidence="1">
    <location>
        <begin position="1"/>
        <end position="20"/>
    </location>
</feature>
<dbReference type="EMBL" id="UFSM01000001">
    <property type="protein sequence ID" value="SUU91353.1"/>
    <property type="molecule type" value="Genomic_DNA"/>
</dbReference>
<dbReference type="EMBL" id="CP015005">
    <property type="protein sequence ID" value="AMS44086.1"/>
    <property type="molecule type" value="Genomic_DNA"/>
</dbReference>
<reference evidence="3 7" key="3">
    <citation type="submission" date="2020-08" db="EMBL/GenBank/DDBJ databases">
        <title>Genomic Encyclopedia of Type Strains, Phase IV (KMG-IV): sequencing the most valuable type-strain genomes for metagenomic binning, comparative biology and taxonomic classification.</title>
        <authorList>
            <person name="Goeker M."/>
        </authorList>
    </citation>
    <scope>NUCLEOTIDE SEQUENCE [LARGE SCALE GENOMIC DNA]</scope>
    <source>
        <strain evidence="3 7">DSM 10368</strain>
    </source>
</reference>
<gene>
    <name evidence="2" type="ORF">AA2016_5179</name>
    <name evidence="3" type="ORF">FHS67_001838</name>
    <name evidence="4" type="ORF">NCTC10684_04617</name>
</gene>
<reference evidence="4 6" key="2">
    <citation type="submission" date="2018-06" db="EMBL/GenBank/DDBJ databases">
        <authorList>
            <consortium name="Pathogen Informatics"/>
            <person name="Doyle S."/>
        </authorList>
    </citation>
    <scope>NUCLEOTIDE SEQUENCE [LARGE SCALE GENOMIC DNA]</scope>
    <source>
        <strain evidence="4 6">NCTC10684</strain>
    </source>
</reference>